<protein>
    <submittedName>
        <fullName evidence="1">Uncharacterized protein</fullName>
    </submittedName>
</protein>
<organism evidence="1 2">
    <name type="scientific">Trifolium medium</name>
    <dbReference type="NCBI Taxonomy" id="97028"/>
    <lineage>
        <taxon>Eukaryota</taxon>
        <taxon>Viridiplantae</taxon>
        <taxon>Streptophyta</taxon>
        <taxon>Embryophyta</taxon>
        <taxon>Tracheophyta</taxon>
        <taxon>Spermatophyta</taxon>
        <taxon>Magnoliopsida</taxon>
        <taxon>eudicotyledons</taxon>
        <taxon>Gunneridae</taxon>
        <taxon>Pentapetalae</taxon>
        <taxon>rosids</taxon>
        <taxon>fabids</taxon>
        <taxon>Fabales</taxon>
        <taxon>Fabaceae</taxon>
        <taxon>Papilionoideae</taxon>
        <taxon>50 kb inversion clade</taxon>
        <taxon>NPAAA clade</taxon>
        <taxon>Hologalegina</taxon>
        <taxon>IRL clade</taxon>
        <taxon>Trifolieae</taxon>
        <taxon>Trifolium</taxon>
    </lineage>
</organism>
<feature type="non-terminal residue" evidence="1">
    <location>
        <position position="95"/>
    </location>
</feature>
<dbReference type="Proteomes" id="UP000265520">
    <property type="component" value="Unassembled WGS sequence"/>
</dbReference>
<accession>A0A392SYA9</accession>
<comment type="caution">
    <text evidence="1">The sequence shown here is derived from an EMBL/GenBank/DDBJ whole genome shotgun (WGS) entry which is preliminary data.</text>
</comment>
<reference evidence="1 2" key="1">
    <citation type="journal article" date="2018" name="Front. Plant Sci.">
        <title>Red Clover (Trifolium pratense) and Zigzag Clover (T. medium) - A Picture of Genomic Similarities and Differences.</title>
        <authorList>
            <person name="Dluhosova J."/>
            <person name="Istvanek J."/>
            <person name="Nedelnik J."/>
            <person name="Repkova J."/>
        </authorList>
    </citation>
    <scope>NUCLEOTIDE SEQUENCE [LARGE SCALE GENOMIC DNA]</scope>
    <source>
        <strain evidence="2">cv. 10/8</strain>
        <tissue evidence="1">Leaf</tissue>
    </source>
</reference>
<dbReference type="EMBL" id="LXQA010469216">
    <property type="protein sequence ID" value="MCI53813.1"/>
    <property type="molecule type" value="Genomic_DNA"/>
</dbReference>
<evidence type="ECO:0000313" key="1">
    <source>
        <dbReference type="EMBL" id="MCI53813.1"/>
    </source>
</evidence>
<sequence>PDLEETVIEGWGVNENIEVVVRVARCANKLQGWGKRKRVKFKEEIDECVCEMEALRDNQGEAESRRYLECSDKHATLLVQEEGYWKQQAKMHWLQ</sequence>
<name>A0A392SYA9_9FABA</name>
<dbReference type="AlphaFoldDB" id="A0A392SYA9"/>
<proteinExistence type="predicted"/>
<feature type="non-terminal residue" evidence="1">
    <location>
        <position position="1"/>
    </location>
</feature>
<evidence type="ECO:0000313" key="2">
    <source>
        <dbReference type="Proteomes" id="UP000265520"/>
    </source>
</evidence>
<keyword evidence="2" id="KW-1185">Reference proteome</keyword>